<feature type="domain" description="C2H2-type" evidence="7">
    <location>
        <begin position="474"/>
        <end position="501"/>
    </location>
</feature>
<evidence type="ECO:0000256" key="2">
    <source>
        <dbReference type="ARBA" id="ARBA00022737"/>
    </source>
</evidence>
<proteinExistence type="predicted"/>
<feature type="domain" description="C2H2-type" evidence="7">
    <location>
        <begin position="1018"/>
        <end position="1045"/>
    </location>
</feature>
<evidence type="ECO:0000256" key="1">
    <source>
        <dbReference type="ARBA" id="ARBA00022723"/>
    </source>
</evidence>
<feature type="domain" description="C2H2-type" evidence="7">
    <location>
        <begin position="815"/>
        <end position="837"/>
    </location>
</feature>
<keyword evidence="9" id="KW-1185">Reference proteome</keyword>
<accession>A0AAV4IZV2</accession>
<keyword evidence="4" id="KW-0862">Zinc</keyword>
<dbReference type="EMBL" id="BMAT01013600">
    <property type="protein sequence ID" value="GFS15979.1"/>
    <property type="molecule type" value="Genomic_DNA"/>
</dbReference>
<evidence type="ECO:0000256" key="5">
    <source>
        <dbReference type="PROSITE-ProRule" id="PRU00042"/>
    </source>
</evidence>
<keyword evidence="3 5" id="KW-0863">Zinc-finger</keyword>
<feature type="domain" description="C2H2-type" evidence="7">
    <location>
        <begin position="759"/>
        <end position="787"/>
    </location>
</feature>
<dbReference type="PROSITE" id="PS50157">
    <property type="entry name" value="ZINC_FINGER_C2H2_2"/>
    <property type="match status" value="10"/>
</dbReference>
<evidence type="ECO:0000256" key="6">
    <source>
        <dbReference type="SAM" id="MobiDB-lite"/>
    </source>
</evidence>
<comment type="caution">
    <text evidence="8">The sequence shown here is derived from an EMBL/GenBank/DDBJ whole genome shotgun (WGS) entry which is preliminary data.</text>
</comment>
<feature type="domain" description="C2H2-type" evidence="7">
    <location>
        <begin position="1046"/>
        <end position="1074"/>
    </location>
</feature>
<reference evidence="8 9" key="1">
    <citation type="journal article" date="2021" name="Elife">
        <title>Chloroplast acquisition without the gene transfer in kleptoplastic sea slugs, Plakobranchus ocellatus.</title>
        <authorList>
            <person name="Maeda T."/>
            <person name="Takahashi S."/>
            <person name="Yoshida T."/>
            <person name="Shimamura S."/>
            <person name="Takaki Y."/>
            <person name="Nagai Y."/>
            <person name="Toyoda A."/>
            <person name="Suzuki Y."/>
            <person name="Arimoto A."/>
            <person name="Ishii H."/>
            <person name="Satoh N."/>
            <person name="Nishiyama T."/>
            <person name="Hasebe M."/>
            <person name="Maruyama T."/>
            <person name="Minagawa J."/>
            <person name="Obokata J."/>
            <person name="Shigenobu S."/>
        </authorList>
    </citation>
    <scope>NUCLEOTIDE SEQUENCE [LARGE SCALE GENOMIC DNA]</scope>
</reference>
<feature type="compositionally biased region" description="Basic and acidic residues" evidence="6">
    <location>
        <begin position="965"/>
        <end position="980"/>
    </location>
</feature>
<dbReference type="SMART" id="SM00355">
    <property type="entry name" value="ZnF_C2H2"/>
    <property type="match status" value="23"/>
</dbReference>
<protein>
    <submittedName>
        <fullName evidence="8">Zinc finger protein 729</fullName>
    </submittedName>
</protein>
<evidence type="ECO:0000259" key="7">
    <source>
        <dbReference type="PROSITE" id="PS50157"/>
    </source>
</evidence>
<evidence type="ECO:0000256" key="3">
    <source>
        <dbReference type="ARBA" id="ARBA00022771"/>
    </source>
</evidence>
<feature type="region of interest" description="Disordered" evidence="6">
    <location>
        <begin position="960"/>
        <end position="980"/>
    </location>
</feature>
<evidence type="ECO:0000313" key="8">
    <source>
        <dbReference type="EMBL" id="GFS15979.1"/>
    </source>
</evidence>
<organism evidence="8 9">
    <name type="scientific">Elysia marginata</name>
    <dbReference type="NCBI Taxonomy" id="1093978"/>
    <lineage>
        <taxon>Eukaryota</taxon>
        <taxon>Metazoa</taxon>
        <taxon>Spiralia</taxon>
        <taxon>Lophotrochozoa</taxon>
        <taxon>Mollusca</taxon>
        <taxon>Gastropoda</taxon>
        <taxon>Heterobranchia</taxon>
        <taxon>Euthyneura</taxon>
        <taxon>Panpulmonata</taxon>
        <taxon>Sacoglossa</taxon>
        <taxon>Placobranchoidea</taxon>
        <taxon>Plakobranchidae</taxon>
        <taxon>Elysia</taxon>
    </lineage>
</organism>
<dbReference type="InterPro" id="IPR036236">
    <property type="entry name" value="Znf_C2H2_sf"/>
</dbReference>
<dbReference type="PROSITE" id="PS00028">
    <property type="entry name" value="ZINC_FINGER_C2H2_1"/>
    <property type="match status" value="8"/>
</dbReference>
<keyword evidence="2" id="KW-0677">Repeat</keyword>
<sequence>MGPKRQVEAPGNRARRSYRIQQKHGETSLRNRIPFPKLSTQLSPVEMRTLTVRISPLPIEGEPASSYSRPVEQSDQVFSCVFCEYVDADKAIVSLHLTEVHRCRLLFACTECDYQTNIKELFVDHVTLHVSVGLSQEKEQVNGFEDPYIASEFSNNTDIHFGHTHSDEDKGLEENCSEPTTKLFTENKYNEVAIPAKLHVKDVSKPSDESVTDVVEKNDDSGNVTVSTGYTGFPFESSLLTKTSYETFDSFREALKKIPALIKVMPRGAFSCEDKFSCFKCNYVASSFRYFRDHFNEHVGVTPYACKFCNAKFPSAHIRLKHIQKMHQEVKCFSCDQCSFSTKMLRYLEMHKLSKHATEENYKFHCPHCEEKFTMHRRLKAHLLAKHSEVKKYECDKCDFSTNYKETFTHHLNKQHIGHVYVCPACKMSFLSTRQLRQHQESHKEMFCGQCPFFSRCKEDLDKHEANHWEDLPYRCPHCNFQTKKESVLFDHKRRHLNTKVDRITRAGRIFKSKTDGQTNGKPPEMMECVGGQEEVTATESKVESNLDESENEKPTPGVAIEFQHTTEICSIQNPQVSFEDSGLKVNTYENVNVGSLQSSTVKMHEQDNLEALMKLETGHIITKSANETNPKKFLNVKTMYKTFTLFREALKENPLLIEFMPSSAFPNEREFQCCKCTYSVTTFRNFQEHFFEHAGVTPYSCKHCKAKFSNAHSLRAHIRSLHETDFFYCDLCPFSTKISANLKKHKLSRHPLEEDFKFQCPDCPKKFALKRNLKSHQQAKHTAQKKYKCDQCDFATNYRDSIRIHANKHNGIIFLCSKCGNSYPDEARLKCHMKTHEELYFCDRCSFSTTRAQSFKRHQMVHSDKKPYQCPHCSFRSKSAILLYQHKQRHKDSKGNFRRVRMVRRRPLEKVQVAGKNSQTCVPDTDSIQDFQAQENVRENLTVTGDLDTLAPVPVKFDGPSIKTDQHMEEPTKSVVEKTRETSRKYTTFSAFREALKQTPKIIQFMPRLSFQGEIEFACTECDYVSRTFRYFQEHFYEHAGLTPYSCKYCSMKFSSAHNMYSHINHTHETEVFHCSICSFQTKRLPLLQKHVQCKHAEQEELKFKCPHCPKKFSVESKLKYHVSSVHTEQKKYKCDQCSYSTDKAGCFATHMDRHLGLVDKYPTFAAFKEALAQTPEIIQSLPRTSFSNEEEFSCFRWKRKQTHESSRTINAKTTSNF</sequence>
<dbReference type="SUPFAM" id="SSF57667">
    <property type="entry name" value="beta-beta-alpha zinc fingers"/>
    <property type="match status" value="9"/>
</dbReference>
<gene>
    <name evidence="8" type="ORF">ElyMa_006783700</name>
</gene>
<feature type="domain" description="C2H2-type" evidence="7">
    <location>
        <begin position="364"/>
        <end position="392"/>
    </location>
</feature>
<feature type="domain" description="C2H2-type" evidence="7">
    <location>
        <begin position="700"/>
        <end position="723"/>
    </location>
</feature>
<feature type="domain" description="C2H2-type" evidence="7">
    <location>
        <begin position="841"/>
        <end position="868"/>
    </location>
</feature>
<evidence type="ECO:0000313" key="9">
    <source>
        <dbReference type="Proteomes" id="UP000762676"/>
    </source>
</evidence>
<dbReference type="Gene3D" id="3.30.160.60">
    <property type="entry name" value="Classic Zinc Finger"/>
    <property type="match status" value="11"/>
</dbReference>
<feature type="domain" description="C2H2-type" evidence="7">
    <location>
        <begin position="421"/>
        <end position="443"/>
    </location>
</feature>
<keyword evidence="1" id="KW-0479">Metal-binding</keyword>
<dbReference type="PANTHER" id="PTHR24379">
    <property type="entry name" value="KRAB AND ZINC FINGER DOMAIN-CONTAINING"/>
    <property type="match status" value="1"/>
</dbReference>
<dbReference type="GO" id="GO:0008270">
    <property type="term" value="F:zinc ion binding"/>
    <property type="evidence" value="ECO:0007669"/>
    <property type="project" value="UniProtKB-KW"/>
</dbReference>
<dbReference type="Pfam" id="PF00096">
    <property type="entry name" value="zf-C2H2"/>
    <property type="match status" value="3"/>
</dbReference>
<feature type="domain" description="C2H2-type" evidence="7">
    <location>
        <begin position="1105"/>
        <end position="1133"/>
    </location>
</feature>
<dbReference type="AlphaFoldDB" id="A0AAV4IZV2"/>
<dbReference type="InterPro" id="IPR013087">
    <property type="entry name" value="Znf_C2H2_type"/>
</dbReference>
<name>A0AAV4IZV2_9GAST</name>
<dbReference type="Proteomes" id="UP000762676">
    <property type="component" value="Unassembled WGS sequence"/>
</dbReference>
<dbReference type="PANTHER" id="PTHR24379:SF121">
    <property type="entry name" value="C2H2-TYPE DOMAIN-CONTAINING PROTEIN"/>
    <property type="match status" value="1"/>
</dbReference>
<evidence type="ECO:0000256" key="4">
    <source>
        <dbReference type="ARBA" id="ARBA00022833"/>
    </source>
</evidence>